<sequence>MGCLGSEVRCRRHPNHVPTPGVCAACLRERLSRLNSPFSPLSLSSLSSSTSSSCSSSSSFVDNGRISFLLSKEQQFMSDKIEVPLPRSKSEAKGLRESMGAEGAVRFWFFKNQKKKKNGRLETMGAEEGSKRRGRWPLSGSVKGLWPSSRKG</sequence>
<protein>
    <submittedName>
        <fullName evidence="2">Uncharacterized protein</fullName>
    </submittedName>
</protein>
<dbReference type="EMBL" id="KI397486">
    <property type="protein sequence ID" value="ERM95391.1"/>
    <property type="molecule type" value="Genomic_DNA"/>
</dbReference>
<reference evidence="3" key="1">
    <citation type="journal article" date="2013" name="Science">
        <title>The Amborella genome and the evolution of flowering plants.</title>
        <authorList>
            <consortium name="Amborella Genome Project"/>
        </authorList>
    </citation>
    <scope>NUCLEOTIDE SEQUENCE [LARGE SCALE GENOMIC DNA]</scope>
</reference>
<dbReference type="PANTHER" id="PTHR34046">
    <property type="entry name" value="OS06G0218800 PROTEIN"/>
    <property type="match status" value="1"/>
</dbReference>
<dbReference type="Proteomes" id="UP000017836">
    <property type="component" value="Unassembled WGS sequence"/>
</dbReference>
<evidence type="ECO:0000256" key="1">
    <source>
        <dbReference type="SAM" id="MobiDB-lite"/>
    </source>
</evidence>
<evidence type="ECO:0000313" key="2">
    <source>
        <dbReference type="EMBL" id="ERM95391.1"/>
    </source>
</evidence>
<proteinExistence type="predicted"/>
<evidence type="ECO:0000313" key="3">
    <source>
        <dbReference type="Proteomes" id="UP000017836"/>
    </source>
</evidence>
<feature type="region of interest" description="Disordered" evidence="1">
    <location>
        <begin position="116"/>
        <end position="152"/>
    </location>
</feature>
<gene>
    <name evidence="2" type="ORF">AMTR_s00008p00222650</name>
</gene>
<name>W1NIV1_AMBTC</name>
<dbReference type="AlphaFoldDB" id="W1NIV1"/>
<accession>W1NIV1</accession>
<dbReference type="Gramene" id="ERM95391">
    <property type="protein sequence ID" value="ERM95391"/>
    <property type="gene ID" value="AMTR_s00008p00222650"/>
</dbReference>
<dbReference type="Pfam" id="PF05340">
    <property type="entry name" value="DUF740"/>
    <property type="match status" value="1"/>
</dbReference>
<keyword evidence="3" id="KW-1185">Reference proteome</keyword>
<dbReference type="PANTHER" id="PTHR34046:SF19">
    <property type="entry name" value="RAPIDLY ELICITED PROTEIN, PUTATIVE-RELATED"/>
    <property type="match status" value="1"/>
</dbReference>
<dbReference type="HOGENOM" id="CLU_1724744_0_0_1"/>
<organism evidence="2 3">
    <name type="scientific">Amborella trichopoda</name>
    <dbReference type="NCBI Taxonomy" id="13333"/>
    <lineage>
        <taxon>Eukaryota</taxon>
        <taxon>Viridiplantae</taxon>
        <taxon>Streptophyta</taxon>
        <taxon>Embryophyta</taxon>
        <taxon>Tracheophyta</taxon>
        <taxon>Spermatophyta</taxon>
        <taxon>Magnoliopsida</taxon>
        <taxon>Amborellales</taxon>
        <taxon>Amborellaceae</taxon>
        <taxon>Amborella</taxon>
    </lineage>
</organism>
<dbReference type="InterPro" id="IPR008004">
    <property type="entry name" value="OCTOPUS-like"/>
</dbReference>